<accession>A0A075ARC0</accession>
<evidence type="ECO:0000313" key="1">
    <source>
        <dbReference type="EMBL" id="EPZ32715.1"/>
    </source>
</evidence>
<evidence type="ECO:0000313" key="2">
    <source>
        <dbReference type="Proteomes" id="UP000030755"/>
    </source>
</evidence>
<protein>
    <submittedName>
        <fullName evidence="1">Uncharacterized protein</fullName>
    </submittedName>
</protein>
<dbReference type="HOGENOM" id="CLU_966933_0_0_1"/>
<sequence length="288" mass="33413">MYLAWEKNLELYTTMSLPKLFTCKPESVKRMTFNENNELVVMYREWMQECINTSVERLNQSPKNILALTGPIGKSYCLFLLSVVLKQTPTVNDRGMKFEVLYLPSFIILTENSDILLKEMEDSFGPWAREIISKQHKNKKPLSRFFNDLNVAASEAKVRLVLIVDQLNSIYNHPHQREVESFLKYNYNQISIFVSFSANCNIETKEPYYKLYDAVNFEIKETEARSFIETVAANLANTLTDLDIAHIIDTTGGFPIDVANLVRSKGNLKENIMNFRLASYRLYNEDLR</sequence>
<proteinExistence type="predicted"/>
<dbReference type="Proteomes" id="UP000030755">
    <property type="component" value="Unassembled WGS sequence"/>
</dbReference>
<organism evidence="1 2">
    <name type="scientific">Rozella allomycis (strain CSF55)</name>
    <dbReference type="NCBI Taxonomy" id="988480"/>
    <lineage>
        <taxon>Eukaryota</taxon>
        <taxon>Fungi</taxon>
        <taxon>Fungi incertae sedis</taxon>
        <taxon>Cryptomycota</taxon>
        <taxon>Cryptomycota incertae sedis</taxon>
        <taxon>Rozella</taxon>
    </lineage>
</organism>
<keyword evidence="2" id="KW-1185">Reference proteome</keyword>
<name>A0A075ARC0_ROZAC</name>
<dbReference type="AlphaFoldDB" id="A0A075ARC0"/>
<reference evidence="1 2" key="1">
    <citation type="journal article" date="2013" name="Curr. Biol.">
        <title>Shared signatures of parasitism and phylogenomics unite Cryptomycota and microsporidia.</title>
        <authorList>
            <person name="James T.Y."/>
            <person name="Pelin A."/>
            <person name="Bonen L."/>
            <person name="Ahrendt S."/>
            <person name="Sain D."/>
            <person name="Corradi N."/>
            <person name="Stajich J.E."/>
        </authorList>
    </citation>
    <scope>NUCLEOTIDE SEQUENCE [LARGE SCALE GENOMIC DNA]</scope>
    <source>
        <strain evidence="1 2">CSF55</strain>
    </source>
</reference>
<dbReference type="EMBL" id="KE561117">
    <property type="protein sequence ID" value="EPZ32715.1"/>
    <property type="molecule type" value="Genomic_DNA"/>
</dbReference>
<gene>
    <name evidence="1" type="ORF">O9G_000790</name>
</gene>